<evidence type="ECO:0000313" key="1">
    <source>
        <dbReference type="EMBL" id="MCS0588934.1"/>
    </source>
</evidence>
<organism evidence="1 2">
    <name type="scientific">Massilia norwichensis</name>
    <dbReference type="NCBI Taxonomy" id="1442366"/>
    <lineage>
        <taxon>Bacteria</taxon>
        <taxon>Pseudomonadati</taxon>
        <taxon>Pseudomonadota</taxon>
        <taxon>Betaproteobacteria</taxon>
        <taxon>Burkholderiales</taxon>
        <taxon>Oxalobacteraceae</taxon>
        <taxon>Telluria group</taxon>
        <taxon>Massilia</taxon>
    </lineage>
</organism>
<evidence type="ECO:0000313" key="2">
    <source>
        <dbReference type="Proteomes" id="UP001205560"/>
    </source>
</evidence>
<sequence>MLIKLTLEEWQVLQEVSAEADAGRYLALSGDQPVLEITDETADEYRNLLQDEFEIRGMDERYEPTVRGQILESLIDKLFTG</sequence>
<accession>A0ABT2A441</accession>
<proteinExistence type="predicted"/>
<dbReference type="Proteomes" id="UP001205560">
    <property type="component" value="Unassembled WGS sequence"/>
</dbReference>
<reference evidence="1 2" key="1">
    <citation type="submission" date="2022-08" db="EMBL/GenBank/DDBJ databases">
        <title>Reclassification of Massilia species as members of the genera Telluria, Duganella, Pseudoduganella, Mokoshia gen. nov. and Zemynaea gen. nov. using orthogonal and non-orthogonal genome-based approaches.</title>
        <authorList>
            <person name="Bowman J.P."/>
        </authorList>
    </citation>
    <scope>NUCLEOTIDE SEQUENCE [LARGE SCALE GENOMIC DNA]</scope>
    <source>
        <strain evidence="1 2">LMG 28164</strain>
    </source>
</reference>
<keyword evidence="2" id="KW-1185">Reference proteome</keyword>
<gene>
    <name evidence="1" type="ORF">NX782_06920</name>
</gene>
<protein>
    <submittedName>
        <fullName evidence="1">Uncharacterized protein</fullName>
    </submittedName>
</protein>
<name>A0ABT2A441_9BURK</name>
<comment type="caution">
    <text evidence="1">The sequence shown here is derived from an EMBL/GenBank/DDBJ whole genome shotgun (WGS) entry which is preliminary data.</text>
</comment>
<dbReference type="RefSeq" id="WP_258844702.1">
    <property type="nucleotide sequence ID" value="NZ_JANUGX010000006.1"/>
</dbReference>
<dbReference type="EMBL" id="JANUGX010000006">
    <property type="protein sequence ID" value="MCS0588934.1"/>
    <property type="molecule type" value="Genomic_DNA"/>
</dbReference>